<sequence>MVMASNQEVGKPPSAEGLLVNRLQVCGDWVYTVDSITLWLLVKDFLDRRVRAAVSPKVINSYFDELEKELAGIPPSNIIYYDESNLTDEPGRCKVIIRLGSKYPEWIINSSKSATSVMFSVAGNGIILTPCVVYRAQHLYRSWTEGGPTDSRYNRTMSGWFHCYCFNDWFQTISIPYLRRLEGKNLLIGDNLSSHLYLDSIRLCEENNLSFIFLPNNSTHLTQPLDVEFLKPTKMKWREIILEWKKGPGRNESTIPKETFPGLLKKLFHYLKEENVVAGFKKYGIGPLSRNKVLQIHPIITNTDLNISSNEHEETANTIEASLLELLKALRQNENPQKKTKRKKLLSLQDTNVNNLTLPSTSNQDGVRKPQKKSERIVASSSSEYSEDEQESEVANVKPSDTDLSWADYAVVKVYGKAKQSFRLYVCKVYDSQDNGYVGVF</sequence>
<organism evidence="3 4">
    <name type="scientific">Dryococelus australis</name>
    <dbReference type="NCBI Taxonomy" id="614101"/>
    <lineage>
        <taxon>Eukaryota</taxon>
        <taxon>Metazoa</taxon>
        <taxon>Ecdysozoa</taxon>
        <taxon>Arthropoda</taxon>
        <taxon>Hexapoda</taxon>
        <taxon>Insecta</taxon>
        <taxon>Pterygota</taxon>
        <taxon>Neoptera</taxon>
        <taxon>Polyneoptera</taxon>
        <taxon>Phasmatodea</taxon>
        <taxon>Verophasmatodea</taxon>
        <taxon>Anareolatae</taxon>
        <taxon>Phasmatidae</taxon>
        <taxon>Eurycanthinae</taxon>
        <taxon>Dryococelus</taxon>
    </lineage>
</organism>
<dbReference type="InterPro" id="IPR004875">
    <property type="entry name" value="DDE_SF_endonuclease_dom"/>
</dbReference>
<evidence type="ECO:0000256" key="1">
    <source>
        <dbReference type="SAM" id="MobiDB-lite"/>
    </source>
</evidence>
<protein>
    <recommendedName>
        <fullName evidence="2">DDE-1 domain-containing protein</fullName>
    </recommendedName>
</protein>
<accession>A0ABQ9I5Y3</accession>
<keyword evidence="4" id="KW-1185">Reference proteome</keyword>
<dbReference type="Gene3D" id="3.30.420.10">
    <property type="entry name" value="Ribonuclease H-like superfamily/Ribonuclease H"/>
    <property type="match status" value="1"/>
</dbReference>
<evidence type="ECO:0000259" key="2">
    <source>
        <dbReference type="Pfam" id="PF03184"/>
    </source>
</evidence>
<proteinExistence type="predicted"/>
<dbReference type="Proteomes" id="UP001159363">
    <property type="component" value="Chromosome 2"/>
</dbReference>
<dbReference type="InterPro" id="IPR036397">
    <property type="entry name" value="RNaseH_sf"/>
</dbReference>
<comment type="caution">
    <text evidence="3">The sequence shown here is derived from an EMBL/GenBank/DDBJ whole genome shotgun (WGS) entry which is preliminary data.</text>
</comment>
<feature type="domain" description="DDE-1" evidence="2">
    <location>
        <begin position="113"/>
        <end position="245"/>
    </location>
</feature>
<evidence type="ECO:0000313" key="4">
    <source>
        <dbReference type="Proteomes" id="UP001159363"/>
    </source>
</evidence>
<feature type="compositionally biased region" description="Basic and acidic residues" evidence="1">
    <location>
        <begin position="366"/>
        <end position="376"/>
    </location>
</feature>
<evidence type="ECO:0000313" key="3">
    <source>
        <dbReference type="EMBL" id="KAJ8892049.1"/>
    </source>
</evidence>
<dbReference type="EMBL" id="JARBHB010000002">
    <property type="protein sequence ID" value="KAJ8892049.1"/>
    <property type="molecule type" value="Genomic_DNA"/>
</dbReference>
<feature type="region of interest" description="Disordered" evidence="1">
    <location>
        <begin position="354"/>
        <end position="399"/>
    </location>
</feature>
<reference evidence="3 4" key="1">
    <citation type="submission" date="2023-02" db="EMBL/GenBank/DDBJ databases">
        <title>LHISI_Scaffold_Assembly.</title>
        <authorList>
            <person name="Stuart O.P."/>
            <person name="Cleave R."/>
            <person name="Magrath M.J.L."/>
            <person name="Mikheyev A.S."/>
        </authorList>
    </citation>
    <scope>NUCLEOTIDE SEQUENCE [LARGE SCALE GENOMIC DNA]</scope>
    <source>
        <strain evidence="3">Daus_M_001</strain>
        <tissue evidence="3">Leg muscle</tissue>
    </source>
</reference>
<dbReference type="Pfam" id="PF03184">
    <property type="entry name" value="DDE_1"/>
    <property type="match status" value="1"/>
</dbReference>
<gene>
    <name evidence="3" type="ORF">PR048_004616</name>
</gene>
<feature type="compositionally biased region" description="Polar residues" evidence="1">
    <location>
        <begin position="354"/>
        <end position="365"/>
    </location>
</feature>
<name>A0ABQ9I5Y3_9NEOP</name>